<protein>
    <recommendedName>
        <fullName evidence="1">EcoEI R protein C-terminal domain-containing protein</fullName>
    </recommendedName>
</protein>
<proteinExistence type="predicted"/>
<dbReference type="InterPro" id="IPR013670">
    <property type="entry name" value="EcoEI_R_C_dom"/>
</dbReference>
<dbReference type="PANTHER" id="PTHR47396">
    <property type="entry name" value="TYPE I RESTRICTION ENZYME ECOKI R PROTEIN"/>
    <property type="match status" value="1"/>
</dbReference>
<dbReference type="EMBL" id="QLTW01000100">
    <property type="protein sequence ID" value="MBT9145482.1"/>
    <property type="molecule type" value="Genomic_DNA"/>
</dbReference>
<dbReference type="PANTHER" id="PTHR47396:SF1">
    <property type="entry name" value="ATP-DEPENDENT HELICASE IRC3-RELATED"/>
    <property type="match status" value="1"/>
</dbReference>
<comment type="caution">
    <text evidence="2">The sequence shown here is derived from an EMBL/GenBank/DDBJ whole genome shotgun (WGS) entry which is preliminary data.</text>
</comment>
<dbReference type="Proteomes" id="UP000811545">
    <property type="component" value="Unassembled WGS sequence"/>
</dbReference>
<accession>A0A9E2F2B6</accession>
<dbReference type="Gene3D" id="3.40.50.300">
    <property type="entry name" value="P-loop containing nucleotide triphosphate hydrolases"/>
    <property type="match status" value="1"/>
</dbReference>
<dbReference type="InterPro" id="IPR050742">
    <property type="entry name" value="Helicase_Restrict-Modif_Enz"/>
</dbReference>
<dbReference type="GO" id="GO:0006304">
    <property type="term" value="P:DNA modification"/>
    <property type="evidence" value="ECO:0007669"/>
    <property type="project" value="InterPro"/>
</dbReference>
<dbReference type="GO" id="GO:0003677">
    <property type="term" value="F:DNA binding"/>
    <property type="evidence" value="ECO:0007669"/>
    <property type="project" value="InterPro"/>
</dbReference>
<evidence type="ECO:0000313" key="3">
    <source>
        <dbReference type="Proteomes" id="UP000811545"/>
    </source>
</evidence>
<sequence length="354" mass="40336">MCLDFFEMLLQTSGPLQKTVIFCARDTHADAVSAEMNNLYAQWCAQNSLRRLNSYAFKCTAAVGGTQYIADLRGSERSHFIATTVDLITTGVDVPILRNVVFFKYVRSPIAFQQMMGRGSRIHLPTNKLMFRIYDYTNATRLLGKSFISHPSPTQEPKELKEEIKEKIIRVEGFAVHINPAGTYIVTKVGDSMGMVTIEEYSQMIATHLTREVNTIDELRNFWIDPQKRKELVDLLPEDGRGLRLLRELLKREDCDLYDILAEIGYGVAPKSRRERVFALEYKQSDWLSKLPEKTRETLIALSKQFEKGGIEELENPYVFNAPDVIKAGGLPALKVLGEPKEIIYETKKRLFAA</sequence>
<dbReference type="GO" id="GO:0003824">
    <property type="term" value="F:catalytic activity"/>
    <property type="evidence" value="ECO:0007669"/>
    <property type="project" value="InterPro"/>
</dbReference>
<dbReference type="SUPFAM" id="SSF52540">
    <property type="entry name" value="P-loop containing nucleoside triphosphate hydrolases"/>
    <property type="match status" value="1"/>
</dbReference>
<dbReference type="AlphaFoldDB" id="A0A9E2F2B6"/>
<feature type="domain" description="EcoEI R protein C-terminal" evidence="1">
    <location>
        <begin position="199"/>
        <end position="346"/>
    </location>
</feature>
<gene>
    <name evidence="2" type="ORF">DDT42_01353</name>
</gene>
<evidence type="ECO:0000259" key="1">
    <source>
        <dbReference type="Pfam" id="PF08463"/>
    </source>
</evidence>
<organism evidence="2 3">
    <name type="scientific">Psychracetigena formicireducens</name>
    <dbReference type="NCBI Taxonomy" id="2986056"/>
    <lineage>
        <taxon>Bacteria</taxon>
        <taxon>Bacillati</taxon>
        <taxon>Candidatus Lithacetigenota</taxon>
        <taxon>Candidatus Psychracetigena</taxon>
    </lineage>
</organism>
<dbReference type="InterPro" id="IPR027417">
    <property type="entry name" value="P-loop_NTPase"/>
</dbReference>
<evidence type="ECO:0000313" key="2">
    <source>
        <dbReference type="EMBL" id="MBT9145482.1"/>
    </source>
</evidence>
<dbReference type="GO" id="GO:0005829">
    <property type="term" value="C:cytosol"/>
    <property type="evidence" value="ECO:0007669"/>
    <property type="project" value="TreeGrafter"/>
</dbReference>
<dbReference type="Pfam" id="PF08463">
    <property type="entry name" value="EcoEI_R_C"/>
    <property type="match status" value="1"/>
</dbReference>
<reference evidence="2 3" key="1">
    <citation type="journal article" date="2021" name="bioRxiv">
        <title>Unique metabolic strategies in Hadean analogues reveal hints for primordial physiology.</title>
        <authorList>
            <person name="Nobu M.K."/>
            <person name="Nakai R."/>
            <person name="Tamazawa S."/>
            <person name="Mori H."/>
            <person name="Toyoda A."/>
            <person name="Ijiri A."/>
            <person name="Suzuki S."/>
            <person name="Kurokawa K."/>
            <person name="Kamagata Y."/>
            <person name="Tamaki H."/>
        </authorList>
    </citation>
    <scope>NUCLEOTIDE SEQUENCE [LARGE SCALE GENOMIC DNA]</scope>
    <source>
        <strain evidence="2">BS525</strain>
    </source>
</reference>
<name>A0A9E2F2B6_PSYF1</name>